<dbReference type="GO" id="GO:0000785">
    <property type="term" value="C:chromatin"/>
    <property type="evidence" value="ECO:0007669"/>
    <property type="project" value="TreeGrafter"/>
</dbReference>
<dbReference type="InterPro" id="IPR045109">
    <property type="entry name" value="LSDs-like"/>
</dbReference>
<dbReference type="Gene3D" id="2.60.120.650">
    <property type="entry name" value="Cupin"/>
    <property type="match status" value="1"/>
</dbReference>
<organism evidence="6 7">
    <name type="scientific">Syphacia muris</name>
    <dbReference type="NCBI Taxonomy" id="451379"/>
    <lineage>
        <taxon>Eukaryota</taxon>
        <taxon>Metazoa</taxon>
        <taxon>Ecdysozoa</taxon>
        <taxon>Nematoda</taxon>
        <taxon>Chromadorea</taxon>
        <taxon>Rhabditida</taxon>
        <taxon>Spirurina</taxon>
        <taxon>Oxyuridomorpha</taxon>
        <taxon>Oxyuroidea</taxon>
        <taxon>Oxyuridae</taxon>
        <taxon>Syphacia</taxon>
    </lineage>
</organism>
<proteinExistence type="predicted"/>
<dbReference type="GO" id="GO:0000118">
    <property type="term" value="C:histone deacetylase complex"/>
    <property type="evidence" value="ECO:0007669"/>
    <property type="project" value="TreeGrafter"/>
</dbReference>
<dbReference type="GO" id="GO:0003712">
    <property type="term" value="F:transcription coregulator activity"/>
    <property type="evidence" value="ECO:0007669"/>
    <property type="project" value="TreeGrafter"/>
</dbReference>
<keyword evidence="6" id="KW-1185">Reference proteome</keyword>
<accession>A0A0N5AKV0</accession>
<dbReference type="SUPFAM" id="SSF51197">
    <property type="entry name" value="Clavaminate synthase-like"/>
    <property type="match status" value="1"/>
</dbReference>
<evidence type="ECO:0000256" key="3">
    <source>
        <dbReference type="ARBA" id="ARBA00023242"/>
    </source>
</evidence>
<reference evidence="7" key="1">
    <citation type="submission" date="2017-02" db="UniProtKB">
        <authorList>
            <consortium name="WormBaseParasite"/>
        </authorList>
    </citation>
    <scope>IDENTIFICATION</scope>
</reference>
<dbReference type="InterPro" id="IPR003347">
    <property type="entry name" value="JmjC_dom"/>
</dbReference>
<dbReference type="GO" id="GO:0006357">
    <property type="term" value="P:regulation of transcription by RNA polymerase II"/>
    <property type="evidence" value="ECO:0007669"/>
    <property type="project" value="TreeGrafter"/>
</dbReference>
<dbReference type="Proteomes" id="UP000046393">
    <property type="component" value="Unplaced"/>
</dbReference>
<keyword evidence="2" id="KW-0479">Metal-binding</keyword>
<dbReference type="SMART" id="SM00558">
    <property type="entry name" value="JmjC"/>
    <property type="match status" value="1"/>
</dbReference>
<dbReference type="WBParaSite" id="SMUV_0000513501-mRNA-1">
    <property type="protein sequence ID" value="SMUV_0000513501-mRNA-1"/>
    <property type="gene ID" value="SMUV_0000513501"/>
</dbReference>
<dbReference type="GO" id="GO:0032454">
    <property type="term" value="F:histone H3K9 demethylase activity"/>
    <property type="evidence" value="ECO:0007669"/>
    <property type="project" value="InterPro"/>
</dbReference>
<protein>
    <submittedName>
        <fullName evidence="7">JmjC domain-containing protein</fullName>
    </submittedName>
</protein>
<evidence type="ECO:0000256" key="2">
    <source>
        <dbReference type="ARBA" id="ARBA00022723"/>
    </source>
</evidence>
<evidence type="ECO:0000256" key="4">
    <source>
        <dbReference type="SAM" id="MobiDB-lite"/>
    </source>
</evidence>
<dbReference type="Pfam" id="PF02373">
    <property type="entry name" value="JmjC"/>
    <property type="match status" value="1"/>
</dbReference>
<dbReference type="GO" id="GO:0046872">
    <property type="term" value="F:metal ion binding"/>
    <property type="evidence" value="ECO:0007669"/>
    <property type="project" value="UniProtKB-KW"/>
</dbReference>
<feature type="compositionally biased region" description="Basic and acidic residues" evidence="4">
    <location>
        <begin position="87"/>
        <end position="112"/>
    </location>
</feature>
<sequence length="902" mass="101985">MESNSSVDQAVIKLASVPVEDTLNVVDNTENADHSRLTEEIDTVDNDGTISKVISANKNCSENKDTSNEPSVNKDCSEGKNISNESSVKKDCSENKDTSSEPCSVRETDNSDFDEKAASVDIKRIIVVEEANSGDEVSPLKKKKLEKDVVEEVSVAYIEKKPKVPEEQSESVPTTLVDVVCVQKAEASKRSKESKESRDFRCLILSSDNFKGWRLQEGPCAEAYYSPCLICSLNKNRKDKSDCRFYNRMLYCLKALSLLVLMNRSVENPKECRRLTIADARFFVDESKASTSAAINTKDFWRTSTIGKRRVTRLSKPAQHHKLGKNDSHFAAYILQCVKGEYEKIVERENRILRLDCSGIPQSVIYGNLLNIDQSINPTDGVFFSHSCNCEQICDACECSIFNAHYCCVICGAELCWLCYEELVTSSSGDDSPEWLKLLKCLNGVEHVASMFHLGSFLPVPDLYKKTLKKVYEQFIRYRIHSNGSICNGNHGRRYFQEDKCYCPRLCNNIKVQDDRLLEPEAIATFKTHLSLHIPIIVEGVNEHPDFYPAVWSREAFEKVVSSQKKLHVLDCQTLRQAYLDGKVCSVTQFWKHFDSVHVEDEPYLKMKDFPETAMFEKVAPQQYANYFTILPFLDYTQVNLKDHERGKLNLLNVFEEQENLSDPGPKVFIGVVFLRNYFLIFLGLCNAPDLASTPLHMNLSDSVNFLAVVQSPKELSRGELSKVIGERLSLEGIPAEEKALLLKRPDKVGAIWKVFHPSDIDRLREAIIEWKGNNGERVGDDFIYNHDVFVTVELMNFLKEKGKYVNASGIYCYVFVQCEGDVVFVPSGCPHQVQNINSCIQVGEYFVAVEGVKHVMKLSNDFRRLKKSNDLIRIDTILHRACSAAVETLSSSEPCLVSSSV</sequence>
<dbReference type="GO" id="GO:0031490">
    <property type="term" value="F:chromatin DNA binding"/>
    <property type="evidence" value="ECO:0007669"/>
    <property type="project" value="TreeGrafter"/>
</dbReference>
<evidence type="ECO:0000313" key="7">
    <source>
        <dbReference type="WBParaSite" id="SMUV_0000513501-mRNA-1"/>
    </source>
</evidence>
<dbReference type="AlphaFoldDB" id="A0A0N5AKV0"/>
<evidence type="ECO:0000313" key="6">
    <source>
        <dbReference type="Proteomes" id="UP000046393"/>
    </source>
</evidence>
<evidence type="ECO:0000259" key="5">
    <source>
        <dbReference type="PROSITE" id="PS51184"/>
    </source>
</evidence>
<keyword evidence="3" id="KW-0539">Nucleus</keyword>
<dbReference type="STRING" id="451379.A0A0N5AKV0"/>
<comment type="subcellular location">
    <subcellularLocation>
        <location evidence="1">Nucleus</location>
    </subcellularLocation>
</comment>
<dbReference type="PROSITE" id="PS51184">
    <property type="entry name" value="JMJC"/>
    <property type="match status" value="1"/>
</dbReference>
<evidence type="ECO:0000256" key="1">
    <source>
        <dbReference type="ARBA" id="ARBA00004123"/>
    </source>
</evidence>
<name>A0A0N5AKV0_9BILA</name>
<feature type="domain" description="JmjC" evidence="5">
    <location>
        <begin position="620"/>
        <end position="864"/>
    </location>
</feature>
<dbReference type="PANTHER" id="PTHR12549">
    <property type="entry name" value="JMJC DOMAIN-CONTAINING HISTONE DEMETHYLATION PROTEIN"/>
    <property type="match status" value="1"/>
</dbReference>
<feature type="region of interest" description="Disordered" evidence="4">
    <location>
        <begin position="60"/>
        <end position="112"/>
    </location>
</feature>
<dbReference type="PANTHER" id="PTHR12549:SF38">
    <property type="entry name" value="JMJC DOMAIN-CONTAINING HISTONE DEMETHYLASE 2, ISOFORM A"/>
    <property type="match status" value="1"/>
</dbReference>